<dbReference type="Pfam" id="PF01553">
    <property type="entry name" value="Acyltransferase"/>
    <property type="match status" value="1"/>
</dbReference>
<evidence type="ECO:0000256" key="4">
    <source>
        <dbReference type="ARBA" id="ARBA00022692"/>
    </source>
</evidence>
<name>A0AAQ3QLS0_9LILI</name>
<keyword evidence="6 7" id="KW-0472">Membrane</keyword>
<keyword evidence="4 7" id="KW-0812">Transmembrane</keyword>
<dbReference type="AlphaFoldDB" id="A0AAQ3QLS0"/>
<dbReference type="InterPro" id="IPR002123">
    <property type="entry name" value="Plipid/glycerol_acylTrfase"/>
</dbReference>
<feature type="domain" description="Phospholipid/glycerol acyltransferase" evidence="8">
    <location>
        <begin position="331"/>
        <end position="432"/>
    </location>
</feature>
<proteinExistence type="inferred from homology"/>
<dbReference type="SMART" id="SM00563">
    <property type="entry name" value="PlsC"/>
    <property type="match status" value="1"/>
</dbReference>
<dbReference type="GO" id="GO:0016791">
    <property type="term" value="F:phosphatase activity"/>
    <property type="evidence" value="ECO:0007669"/>
    <property type="project" value="TreeGrafter"/>
</dbReference>
<comment type="subcellular location">
    <subcellularLocation>
        <location evidence="1">Membrane</location>
        <topology evidence="1">Multi-pass membrane protein</topology>
    </subcellularLocation>
</comment>
<evidence type="ECO:0000256" key="1">
    <source>
        <dbReference type="ARBA" id="ARBA00004141"/>
    </source>
</evidence>
<sequence>MASKAFSKSLLSSYRSLRRRLVNPLSIYLSRDQQKPRKNTLSSLNLCDNTLILDVEGGLLRSSSLFPYFMVVALEAGCILRGLVLLLLYPLLCCLTREAGIRVMVFLCFSGIKEKEFRVGKAVLPKHLLEDVGLEAFEVLRRARKKVCVSSLPRVMVEEFLKEYLEVQEVAGRELKVIRGYYTGFMEKERSEKVLFGEEEVEEEQEVDDGVVGIASCTKSPQHQLFSLCKVVYRVTEAEKRSWHALPRERYPQPLIFHDGRMAFRPTPSAAAAMFLWLPFAILLTIFRSIVFVLLRYDISIPIGAATGMTNRLPSPLDPTQTNSTPGRRGRLFVCNHRTLLDPVYVSAALNKAVVAVTYSVSPLTEALAPIKTARLTRNKDEDQRRMERLLSEGDLVVCPEGTTCREPYLLRFSPLFAEIADEIFPVALSTRVSMFYGTTASGFKWLDHFYFLMNPWPEYECTFLEKIPTSSPCGGGGRYEVANLVQRRIGDALGFQCTMLTRKDKYMMLAGNVGIVNTKN</sequence>
<dbReference type="GO" id="GO:0010143">
    <property type="term" value="P:cutin biosynthetic process"/>
    <property type="evidence" value="ECO:0007669"/>
    <property type="project" value="TreeGrafter"/>
</dbReference>
<protein>
    <recommendedName>
        <fullName evidence="8">Phospholipid/glycerol acyltransferase domain-containing protein</fullName>
    </recommendedName>
</protein>
<dbReference type="GO" id="GO:0016020">
    <property type="term" value="C:membrane"/>
    <property type="evidence" value="ECO:0007669"/>
    <property type="project" value="UniProtKB-SubCell"/>
</dbReference>
<keyword evidence="3" id="KW-0808">Transferase</keyword>
<keyword evidence="5 7" id="KW-1133">Transmembrane helix</keyword>
<evidence type="ECO:0000313" key="10">
    <source>
        <dbReference type="Proteomes" id="UP001327560"/>
    </source>
</evidence>
<evidence type="ECO:0000256" key="5">
    <source>
        <dbReference type="ARBA" id="ARBA00022989"/>
    </source>
</evidence>
<dbReference type="InterPro" id="IPR056462">
    <property type="entry name" value="HAD_RAM2/GPAT1-8"/>
</dbReference>
<dbReference type="GO" id="GO:0090447">
    <property type="term" value="F:glycerol-3-phosphate 2-O-acyltransferase activity"/>
    <property type="evidence" value="ECO:0007669"/>
    <property type="project" value="TreeGrafter"/>
</dbReference>
<evidence type="ECO:0000256" key="6">
    <source>
        <dbReference type="ARBA" id="ARBA00023136"/>
    </source>
</evidence>
<accession>A0AAQ3QLS0</accession>
<comment type="similarity">
    <text evidence="2">Belongs to the GPAT/DAPAT family.</text>
</comment>
<keyword evidence="10" id="KW-1185">Reference proteome</keyword>
<dbReference type="PANTHER" id="PTHR15486:SF62">
    <property type="entry name" value="GLYCEROL-3-PHOSPHATE ACYLTRANSFERASE 2-RELATED"/>
    <property type="match status" value="1"/>
</dbReference>
<evidence type="ECO:0000259" key="8">
    <source>
        <dbReference type="SMART" id="SM00563"/>
    </source>
</evidence>
<reference evidence="9 10" key="1">
    <citation type="submission" date="2023-10" db="EMBL/GenBank/DDBJ databases">
        <title>Chromosome-scale genome assembly provides insights into flower coloration mechanisms of Canna indica.</title>
        <authorList>
            <person name="Li C."/>
        </authorList>
    </citation>
    <scope>NUCLEOTIDE SEQUENCE [LARGE SCALE GENOMIC DNA]</scope>
    <source>
        <tissue evidence="9">Flower</tissue>
    </source>
</reference>
<gene>
    <name evidence="9" type="ORF">Cni_G24756</name>
</gene>
<feature type="transmembrane region" description="Helical" evidence="7">
    <location>
        <begin position="68"/>
        <end position="92"/>
    </location>
</feature>
<dbReference type="PANTHER" id="PTHR15486">
    <property type="entry name" value="ANCIENT UBIQUITOUS PROTEIN"/>
    <property type="match status" value="1"/>
</dbReference>
<evidence type="ECO:0000256" key="2">
    <source>
        <dbReference type="ARBA" id="ARBA00007937"/>
    </source>
</evidence>
<dbReference type="EMBL" id="CP136897">
    <property type="protein sequence ID" value="WOL15974.1"/>
    <property type="molecule type" value="Genomic_DNA"/>
</dbReference>
<feature type="transmembrane region" description="Helical" evidence="7">
    <location>
        <begin position="271"/>
        <end position="295"/>
    </location>
</feature>
<evidence type="ECO:0000256" key="3">
    <source>
        <dbReference type="ARBA" id="ARBA00022679"/>
    </source>
</evidence>
<dbReference type="Pfam" id="PF23270">
    <property type="entry name" value="HAD_RAM2_N"/>
    <property type="match status" value="1"/>
</dbReference>
<evidence type="ECO:0000313" key="9">
    <source>
        <dbReference type="EMBL" id="WOL15974.1"/>
    </source>
</evidence>
<dbReference type="SUPFAM" id="SSF69593">
    <property type="entry name" value="Glycerol-3-phosphate (1)-acyltransferase"/>
    <property type="match status" value="1"/>
</dbReference>
<organism evidence="9 10">
    <name type="scientific">Canna indica</name>
    <name type="common">Indian-shot</name>
    <dbReference type="NCBI Taxonomy" id="4628"/>
    <lineage>
        <taxon>Eukaryota</taxon>
        <taxon>Viridiplantae</taxon>
        <taxon>Streptophyta</taxon>
        <taxon>Embryophyta</taxon>
        <taxon>Tracheophyta</taxon>
        <taxon>Spermatophyta</taxon>
        <taxon>Magnoliopsida</taxon>
        <taxon>Liliopsida</taxon>
        <taxon>Zingiberales</taxon>
        <taxon>Cannaceae</taxon>
        <taxon>Canna</taxon>
    </lineage>
</organism>
<evidence type="ECO:0000256" key="7">
    <source>
        <dbReference type="SAM" id="Phobius"/>
    </source>
</evidence>
<dbReference type="Proteomes" id="UP001327560">
    <property type="component" value="Chromosome 8"/>
</dbReference>